<name>A0ABZ2AHC5_9BACT</name>
<accession>A0ABZ2AHC5</accession>
<dbReference type="RefSeq" id="WP_330463327.1">
    <property type="nucleotide sequence ID" value="NZ_CP143578.1"/>
</dbReference>
<evidence type="ECO:0000313" key="1">
    <source>
        <dbReference type="EMBL" id="WVN21288.1"/>
    </source>
</evidence>
<sequence>MISNFDNLNELYFFKICNLENPKELALKNNLSISLKLKKVGKINGKYVGFTNTLNQKNDLDNNVIYDYANSFDFYTDQKIDEKFYFFSLKEQPENLEDFYYSFNLEDAISPEDDSEHVFTISLKSVSLLKEINNNFLTFEFIENDEEAEIENIRIRFKNYGFINEINFFGELEDDNNNILPSKIKPDSFSFSNPNYIFVPNIINPIFSNNKNLVLYSNFWEKINLLDLKNLLPKIDNKTKKINLKNFFLSTFAVLLEENILKCLWVNKVLSTGFAGFSEDEKKNFKENVFNGTDQSIYIDKIFNDLFNTLNVSGFELETKRLANVIIMLSESLKSRYAWKNGMNTEHKIGLPFFIDVVNYHENNDYEVFKRNVELHLNSNWFYFDNQKIEPVPPTIFDNNLKQFEQYVLTLPSLPDKLDDQTYSNSPVDFNTKKSTNLNFLNWSVLNKEDFLNIFDKFEKPNLSIELESKATQPFKVVQFGKEIRVFDFLNKNVFDNFETIVFNFSKLKQVNDARYVEKLTAYSQLTDFIEAWVLERKSELIPRGYKIVKNSSRVFSKNGENSDFIEGIHFYKKGSSSYSGGSGGAGQRERVFFEFYISFQVRKIEKVIDKSYKNDWVWNNPVDYFYKVFKNNMVPKDIEINLFFNKNNYFNIKKINYLEIKSLFINEIKISINNGDFKSFKLLSHFSPQNTTTIIKL</sequence>
<proteinExistence type="predicted"/>
<protein>
    <submittedName>
        <fullName evidence="1">Uncharacterized protein</fullName>
    </submittedName>
</protein>
<evidence type="ECO:0000313" key="2">
    <source>
        <dbReference type="Proteomes" id="UP001431935"/>
    </source>
</evidence>
<gene>
    <name evidence="1" type="ORF">V2E26_02625</name>
</gene>
<dbReference type="EMBL" id="CP143578">
    <property type="protein sequence ID" value="WVN21288.1"/>
    <property type="molecule type" value="Genomic_DNA"/>
</dbReference>
<keyword evidence="2" id="KW-1185">Reference proteome</keyword>
<dbReference type="Proteomes" id="UP001431935">
    <property type="component" value="Chromosome"/>
</dbReference>
<reference evidence="1" key="1">
    <citation type="submission" date="2024-01" db="EMBL/GenBank/DDBJ databases">
        <title>Complete genome sequence of Mycoplasma gateae strain 3700.</title>
        <authorList>
            <person name="Spergser J."/>
        </authorList>
    </citation>
    <scope>NUCLEOTIDE SEQUENCE [LARGE SCALE GENOMIC DNA]</scope>
    <source>
        <strain evidence="1">3700</strain>
    </source>
</reference>
<organism evidence="1 2">
    <name type="scientific">Metamycoplasma gateae</name>
    <dbReference type="NCBI Taxonomy" id="35769"/>
    <lineage>
        <taxon>Bacteria</taxon>
        <taxon>Bacillati</taxon>
        <taxon>Mycoplasmatota</taxon>
        <taxon>Mycoplasmoidales</taxon>
        <taxon>Metamycoplasmataceae</taxon>
        <taxon>Metamycoplasma</taxon>
    </lineage>
</organism>